<feature type="chain" id="PRO_5045670330" evidence="2">
    <location>
        <begin position="24"/>
        <end position="699"/>
    </location>
</feature>
<proteinExistence type="predicted"/>
<dbReference type="InterPro" id="IPR006621">
    <property type="entry name" value="Nose-resist-to-fluoxetine_N"/>
</dbReference>
<dbReference type="RefSeq" id="XP_017872130.1">
    <property type="nucleotide sequence ID" value="XM_018016641.1"/>
</dbReference>
<dbReference type="Proteomes" id="UP000694904">
    <property type="component" value="Chromosome X"/>
</dbReference>
<dbReference type="SMART" id="SM00703">
    <property type="entry name" value="NRF"/>
    <property type="match status" value="1"/>
</dbReference>
<evidence type="ECO:0000256" key="1">
    <source>
        <dbReference type="SAM" id="Phobius"/>
    </source>
</evidence>
<dbReference type="InterPro" id="IPR002656">
    <property type="entry name" value="Acyl_transf_3_dom"/>
</dbReference>
<keyword evidence="1" id="KW-0812">Transmembrane</keyword>
<reference evidence="4" key="2">
    <citation type="journal article" date="2016" name="G3 (Bethesda)">
        <title>Genome Evolution in Three Species of Cactophilic Drosophila.</title>
        <authorList>
            <person name="Sanchez-Flores A."/>
            <person name="Penazola F."/>
            <person name="Carpinteyro-Ponce J."/>
            <person name="Nazario-Yepiz N."/>
            <person name="Abreu-Goodger C."/>
            <person name="Machado C.A."/>
            <person name="Markow T.A."/>
        </authorList>
    </citation>
    <scope>NUCLEOTIDE SEQUENCE [LARGE SCALE GENOMIC DNA]</scope>
</reference>
<feature type="signal peptide" evidence="2">
    <location>
        <begin position="1"/>
        <end position="23"/>
    </location>
</feature>
<feature type="domain" description="Nose resistant-to-fluoxetine protein N-terminal" evidence="3">
    <location>
        <begin position="68"/>
        <end position="197"/>
    </location>
</feature>
<organism evidence="4 5">
    <name type="scientific">Drosophila arizonae</name>
    <name type="common">Fruit fly</name>
    <dbReference type="NCBI Taxonomy" id="7263"/>
    <lineage>
        <taxon>Eukaryota</taxon>
        <taxon>Metazoa</taxon>
        <taxon>Ecdysozoa</taxon>
        <taxon>Arthropoda</taxon>
        <taxon>Hexapoda</taxon>
        <taxon>Insecta</taxon>
        <taxon>Pterygota</taxon>
        <taxon>Neoptera</taxon>
        <taxon>Endopterygota</taxon>
        <taxon>Diptera</taxon>
        <taxon>Brachycera</taxon>
        <taxon>Muscomorpha</taxon>
        <taxon>Ephydroidea</taxon>
        <taxon>Drosophilidae</taxon>
        <taxon>Drosophila</taxon>
    </lineage>
</organism>
<keyword evidence="4" id="KW-1185">Reference proteome</keyword>
<dbReference type="GeneID" id="108619845"/>
<evidence type="ECO:0000313" key="5">
    <source>
        <dbReference type="RefSeq" id="XP_017872130.1"/>
    </source>
</evidence>
<feature type="transmembrane region" description="Helical" evidence="1">
    <location>
        <begin position="513"/>
        <end position="537"/>
    </location>
</feature>
<feature type="transmembrane region" description="Helical" evidence="1">
    <location>
        <begin position="313"/>
        <end position="336"/>
    </location>
</feature>
<evidence type="ECO:0000313" key="4">
    <source>
        <dbReference type="Proteomes" id="UP000694904"/>
    </source>
</evidence>
<feature type="transmembrane region" description="Helical" evidence="1">
    <location>
        <begin position="444"/>
        <end position="464"/>
    </location>
</feature>
<evidence type="ECO:0000256" key="2">
    <source>
        <dbReference type="SAM" id="SignalP"/>
    </source>
</evidence>
<name>A0ABM1PY44_DROAR</name>
<dbReference type="PANTHER" id="PTHR11161:SF0">
    <property type="entry name" value="O-ACYLTRANSFERASE LIKE PROTEIN"/>
    <property type="match status" value="1"/>
</dbReference>
<dbReference type="InterPro" id="IPR052728">
    <property type="entry name" value="O2_lipid_transport_reg"/>
</dbReference>
<feature type="transmembrane region" description="Helical" evidence="1">
    <location>
        <begin position="417"/>
        <end position="437"/>
    </location>
</feature>
<keyword evidence="1" id="KW-0472">Membrane</keyword>
<evidence type="ECO:0000259" key="3">
    <source>
        <dbReference type="SMART" id="SM00703"/>
    </source>
</evidence>
<keyword evidence="1" id="KW-1133">Transmembrane helix</keyword>
<feature type="transmembrane region" description="Helical" evidence="1">
    <location>
        <begin position="631"/>
        <end position="657"/>
    </location>
</feature>
<feature type="transmembrane region" description="Helical" evidence="1">
    <location>
        <begin position="557"/>
        <end position="574"/>
    </location>
</feature>
<gene>
    <name evidence="5" type="primary">LOC108619845</name>
</gene>
<dbReference type="Pfam" id="PF01757">
    <property type="entry name" value="Acyl_transf_3"/>
    <property type="match status" value="1"/>
</dbReference>
<dbReference type="Pfam" id="PF20146">
    <property type="entry name" value="NRF"/>
    <property type="match status" value="1"/>
</dbReference>
<feature type="transmembrane region" description="Helical" evidence="1">
    <location>
        <begin position="275"/>
        <end position="293"/>
    </location>
</feature>
<feature type="transmembrane region" description="Helical" evidence="1">
    <location>
        <begin position="356"/>
        <end position="377"/>
    </location>
</feature>
<dbReference type="PANTHER" id="PTHR11161">
    <property type="entry name" value="O-ACYLTRANSFERASE"/>
    <property type="match status" value="1"/>
</dbReference>
<reference evidence="5" key="3">
    <citation type="submission" date="2025-08" db="UniProtKB">
        <authorList>
            <consortium name="RefSeq"/>
        </authorList>
    </citation>
    <scope>IDENTIFICATION</scope>
    <source>
        <tissue evidence="5">Whole organism</tissue>
    </source>
</reference>
<sequence>MLRIRFYFLVLCGAAIALGQANGESLGIEGQQRLRQLRHLAVEFIDYYGNITIRDVQSPAAELPNQQDLQCMAEIAMLSQGLKDGRLWALQMIDSWGRLPAGILHGNLKDLGNYDECLRVNHPMANTGQSLRGKYCLAKIAGSGMGGVMGTLGIKTAICLPASCTVDHIDMLLRQLLQQLLNQSMEPQLITAGECDTAEQEPLDGLAIFTIVLFGVFVVAMLLATCWDYFLCKDQKHLPTMVKIFSARANSRSLFRIVDSKSNPNVIDCLHGIRCLSLIWVVYGHGSVIQIFAPNINLVDIIPWYKSAYSVFIVHGLFSVDTFFFLSGMLVVMVALRAMERSKGKLNVPLMYLHRYLRLTPVLAVAIIFYMRILPILGNGPIHKNFVSFESCEDNWFLTLLYVQNYATDNMCLDHTWYLSVDMQLYIIAPIMLFGLYKWGRKAVAGIVVFMLLMVACLFSMMVINEYSLSRINNGLKKIYYTTHTRTSPWLIGLLFGYYLHVNRTKTFKLSRLAVWLGWLICLALIFTCMFALYPYQANVSHVPIVSEAFYVTLTRVAWPLALVWLVFACKYGYGGLANSFLSSPLWQPLSKLSYSAYIWHIFIAIHNLGITRTSSYFSNYQVMLRFWHDFGFTVLMSYFMYILFEAPFAGLEMLLLPTRRPSPKPEATSVDPKIANVQVEPAIMESAPVIEQKAVPIS</sequence>
<keyword evidence="2" id="KW-0732">Signal</keyword>
<reference evidence="4" key="1">
    <citation type="journal article" date="1997" name="Nucleic Acids Res.">
        <title>tRNAscan-SE: a program for improved detection of transfer RNA genes in genomic sequence.</title>
        <authorList>
            <person name="Lowe T.M."/>
            <person name="Eddy S.R."/>
        </authorList>
    </citation>
    <scope>NUCLEOTIDE SEQUENCE [LARGE SCALE GENOMIC DNA]</scope>
</reference>
<accession>A0ABM1PY44</accession>
<feature type="transmembrane region" description="Helical" evidence="1">
    <location>
        <begin position="206"/>
        <end position="231"/>
    </location>
</feature>
<feature type="transmembrane region" description="Helical" evidence="1">
    <location>
        <begin position="484"/>
        <end position="501"/>
    </location>
</feature>
<protein>
    <submittedName>
        <fullName evidence="5">Nose resistant to fluoxetine protein 6-like</fullName>
    </submittedName>
</protein>